<evidence type="ECO:0000256" key="2">
    <source>
        <dbReference type="SAM" id="SignalP"/>
    </source>
</evidence>
<proteinExistence type="predicted"/>
<sequence>MPLVLLAINVVIISAWQFESGTMKRDGGCTSSPHGISFSNSSSFSLDTPTNDHDTAAGRRRWRRGGDGEPSLGRSKSVRQDQLSRTPSGRRLLDRLVEEKPVENLGTKITKSIKKTFSQNEWQTYAQAIAEITQQQVSLALEILSTEKPETVKKLKELLKLAIYNEQTLTFFRNGQKEAEKKYAKAYHQYHYDDGSNDNKKAMKEWERKKKEFKKIKHKIKTDIFCKTEKGADFSFGNHIFNAEERKNEIVGKLLYDWEKKKLYEWDRNQMSIWVAKQYKNPDPPEHRHKLYEHGLTNSDNHERIHLIIHVLLVDAVFDRLARDMCRKTAFEVQFRNWAAVAKQMEDEEIRNYVCTPLNNDFHGLTFEFDPQMHSTFDEDRDDWEELDKKPRKNFIKEIVNDFRNHKRDTKSPQARMEAETEENKWEMLNARSREERKKAMDCVKGSELVKAFQHKMFSDETTSEQLGKPIKNIAELKGDVKMIKKLNKQNNRPRRLRRNDEDADDPTKQLKRNLSRRGKFSYGPPPPSQSSSSSSSPSSLLSSPSPSSSFSASHRLRPPLPHRRKSSPPAELKSVDLSASPVAGTSSGPFDVAENVHGLPILDESYKFLRSNSVREAEEKRRQQRQQYEALVRRNGSTKSANCMGGNGLDDEDGDDVEEKVENDEPDLEMDSPRNVQQQSYHEGGHRRLDKKESKKMLADKKQQLAEAEAELEMQLSGLKQTRHISEHYERMRRSSDIRMSNNKFLAEGLNQVVDDAKLMGANNSGENHCHDELTDLVNDGQNLKALIEMRTRLRFASGPGRVFLLAISVLSKQMTANEIRQFIKYFEWFPACSVRENPDTIEANGNGVKPPAADDIKFDVEQAKMDDVADFEQFMHEVKKELLKDSGPRHSFDGSASGRRRSFSGASAHRNSFEGACSGRRSVDGAASAKRSSSGNRLMRSKSVSLQAPARSLTTSKLSEDAIKQLVERYSPPNES</sequence>
<feature type="compositionally biased region" description="Polar residues" evidence="1">
    <location>
        <begin position="932"/>
        <end position="959"/>
    </location>
</feature>
<feature type="region of interest" description="Disordered" evidence="1">
    <location>
        <begin position="485"/>
        <end position="592"/>
    </location>
</feature>
<feature type="compositionally biased region" description="Acidic residues" evidence="1">
    <location>
        <begin position="650"/>
        <end position="671"/>
    </location>
</feature>
<feature type="chain" id="PRO_5044875414" evidence="2">
    <location>
        <begin position="16"/>
        <end position="978"/>
    </location>
</feature>
<feature type="compositionally biased region" description="Low complexity" evidence="1">
    <location>
        <begin position="530"/>
        <end position="554"/>
    </location>
</feature>
<gene>
    <name evidence="3" type="ORF">niasHS_001383</name>
</gene>
<feature type="compositionally biased region" description="Basic residues" evidence="1">
    <location>
        <begin position="510"/>
        <end position="520"/>
    </location>
</feature>
<comment type="caution">
    <text evidence="3">The sequence shown here is derived from an EMBL/GenBank/DDBJ whole genome shotgun (WGS) entry which is preliminary data.</text>
</comment>
<feature type="compositionally biased region" description="Basic and acidic residues" evidence="1">
    <location>
        <begin position="684"/>
        <end position="697"/>
    </location>
</feature>
<evidence type="ECO:0000313" key="3">
    <source>
        <dbReference type="EMBL" id="KAL3100923.1"/>
    </source>
</evidence>
<feature type="compositionally biased region" description="Basic residues" evidence="1">
    <location>
        <begin position="485"/>
        <end position="498"/>
    </location>
</feature>
<protein>
    <submittedName>
        <fullName evidence="3">Uncharacterized protein</fullName>
    </submittedName>
</protein>
<name>A0ABD2KD94_HETSC</name>
<evidence type="ECO:0000256" key="1">
    <source>
        <dbReference type="SAM" id="MobiDB-lite"/>
    </source>
</evidence>
<dbReference type="EMBL" id="JBICCN010000027">
    <property type="protein sequence ID" value="KAL3100923.1"/>
    <property type="molecule type" value="Genomic_DNA"/>
</dbReference>
<keyword evidence="4" id="KW-1185">Reference proteome</keyword>
<accession>A0ABD2KD94</accession>
<organism evidence="3 4">
    <name type="scientific">Heterodera schachtii</name>
    <name type="common">Sugarbeet cyst nematode worm</name>
    <name type="synonym">Tylenchus schachtii</name>
    <dbReference type="NCBI Taxonomy" id="97005"/>
    <lineage>
        <taxon>Eukaryota</taxon>
        <taxon>Metazoa</taxon>
        <taxon>Ecdysozoa</taxon>
        <taxon>Nematoda</taxon>
        <taxon>Chromadorea</taxon>
        <taxon>Rhabditida</taxon>
        <taxon>Tylenchina</taxon>
        <taxon>Tylenchomorpha</taxon>
        <taxon>Tylenchoidea</taxon>
        <taxon>Heteroderidae</taxon>
        <taxon>Heteroderinae</taxon>
        <taxon>Heterodera</taxon>
    </lineage>
</organism>
<reference evidence="3 4" key="1">
    <citation type="submission" date="2024-10" db="EMBL/GenBank/DDBJ databases">
        <authorList>
            <person name="Kim D."/>
        </authorList>
    </citation>
    <scope>NUCLEOTIDE SEQUENCE [LARGE SCALE GENOMIC DNA]</scope>
    <source>
        <strain evidence="3">Taebaek</strain>
    </source>
</reference>
<dbReference type="Proteomes" id="UP001620645">
    <property type="component" value="Unassembled WGS sequence"/>
</dbReference>
<feature type="region of interest" description="Disordered" evidence="1">
    <location>
        <begin position="887"/>
        <end position="964"/>
    </location>
</feature>
<feature type="compositionally biased region" description="Low complexity" evidence="1">
    <location>
        <begin position="895"/>
        <end position="910"/>
    </location>
</feature>
<keyword evidence="2" id="KW-0732">Signal</keyword>
<dbReference type="AlphaFoldDB" id="A0ABD2KD94"/>
<feature type="region of interest" description="Disordered" evidence="1">
    <location>
        <begin position="616"/>
        <end position="697"/>
    </location>
</feature>
<evidence type="ECO:0000313" key="4">
    <source>
        <dbReference type="Proteomes" id="UP001620645"/>
    </source>
</evidence>
<feature type="region of interest" description="Disordered" evidence="1">
    <location>
        <begin position="39"/>
        <end position="85"/>
    </location>
</feature>
<feature type="compositionally biased region" description="Basic residues" evidence="1">
    <location>
        <begin position="555"/>
        <end position="567"/>
    </location>
</feature>
<feature type="signal peptide" evidence="2">
    <location>
        <begin position="1"/>
        <end position="15"/>
    </location>
</feature>